<accession>A0ABP9Z6R3</accession>
<comment type="caution">
    <text evidence="1">The sequence shown here is derived from an EMBL/GenBank/DDBJ whole genome shotgun (WGS) entry which is preliminary data.</text>
</comment>
<name>A0ABP9Z6R3_9FUNG</name>
<gene>
    <name evidence="1" type="ORF">MFLAVUS_008276</name>
</gene>
<organism evidence="1 2">
    <name type="scientific">Mucor flavus</name>
    <dbReference type="NCBI Taxonomy" id="439312"/>
    <lineage>
        <taxon>Eukaryota</taxon>
        <taxon>Fungi</taxon>
        <taxon>Fungi incertae sedis</taxon>
        <taxon>Mucoromycota</taxon>
        <taxon>Mucoromycotina</taxon>
        <taxon>Mucoromycetes</taxon>
        <taxon>Mucorales</taxon>
        <taxon>Mucorineae</taxon>
        <taxon>Mucoraceae</taxon>
        <taxon>Mucor</taxon>
    </lineage>
</organism>
<proteinExistence type="predicted"/>
<reference evidence="1 2" key="1">
    <citation type="submission" date="2024-04" db="EMBL/GenBank/DDBJ databases">
        <title>genome sequences of Mucor flavus KT1a and Helicostylum pulchrum KT1b strains isolated from the surface of a dry-aged beef.</title>
        <authorList>
            <person name="Toyotome T."/>
            <person name="Hosono M."/>
            <person name="Torimaru M."/>
            <person name="Fukuda K."/>
            <person name="Mikami N."/>
        </authorList>
    </citation>
    <scope>NUCLEOTIDE SEQUENCE [LARGE SCALE GENOMIC DNA]</scope>
    <source>
        <strain evidence="1 2">KT1a</strain>
    </source>
</reference>
<sequence length="73" mass="8408">MGTFASRATFGETSDFQDLEAGIVDSSEIVDEIPYWRTNEIKPKILVTVTSFTWFQGFCIIHRVLNVKQWKHA</sequence>
<dbReference type="Proteomes" id="UP001473302">
    <property type="component" value="Unassembled WGS sequence"/>
</dbReference>
<keyword evidence="2" id="KW-1185">Reference proteome</keyword>
<dbReference type="EMBL" id="BAABUK010000022">
    <property type="protein sequence ID" value="GAA5814774.1"/>
    <property type="molecule type" value="Genomic_DNA"/>
</dbReference>
<evidence type="ECO:0000313" key="1">
    <source>
        <dbReference type="EMBL" id="GAA5814774.1"/>
    </source>
</evidence>
<protein>
    <submittedName>
        <fullName evidence="1">Uncharacterized protein</fullName>
    </submittedName>
</protein>
<evidence type="ECO:0000313" key="2">
    <source>
        <dbReference type="Proteomes" id="UP001473302"/>
    </source>
</evidence>